<keyword evidence="2" id="KW-1185">Reference proteome</keyword>
<evidence type="ECO:0000313" key="1">
    <source>
        <dbReference type="EMBL" id="KAK9026614.1"/>
    </source>
</evidence>
<reference evidence="1 2" key="1">
    <citation type="journal article" date="2024" name="G3 (Bethesda)">
        <title>Genome assembly of Hibiscus sabdariffa L. provides insights into metabolisms of medicinal natural products.</title>
        <authorList>
            <person name="Kim T."/>
        </authorList>
    </citation>
    <scope>NUCLEOTIDE SEQUENCE [LARGE SCALE GENOMIC DNA]</scope>
    <source>
        <strain evidence="1">TK-2024</strain>
        <tissue evidence="1">Old leaves</tissue>
    </source>
</reference>
<sequence length="122" mass="13713">MDAISTFMIEGMDKSRDVVNLKFQLKCGPFDVTNVDFNDLYEVVTGFDVRNPTGLSWKTLLRSIETLTIKLVIVKRTLCLFCSPTLEATIIGLIPSHTLLESGERSYNPLFILLACIKSDDH</sequence>
<proteinExistence type="predicted"/>
<name>A0ABR2SNU6_9ROSI</name>
<accession>A0ABR2SNU6</accession>
<protein>
    <submittedName>
        <fullName evidence="1">Uncharacterized protein</fullName>
    </submittedName>
</protein>
<organism evidence="1 2">
    <name type="scientific">Hibiscus sabdariffa</name>
    <name type="common">roselle</name>
    <dbReference type="NCBI Taxonomy" id="183260"/>
    <lineage>
        <taxon>Eukaryota</taxon>
        <taxon>Viridiplantae</taxon>
        <taxon>Streptophyta</taxon>
        <taxon>Embryophyta</taxon>
        <taxon>Tracheophyta</taxon>
        <taxon>Spermatophyta</taxon>
        <taxon>Magnoliopsida</taxon>
        <taxon>eudicotyledons</taxon>
        <taxon>Gunneridae</taxon>
        <taxon>Pentapetalae</taxon>
        <taxon>rosids</taxon>
        <taxon>malvids</taxon>
        <taxon>Malvales</taxon>
        <taxon>Malvaceae</taxon>
        <taxon>Malvoideae</taxon>
        <taxon>Hibiscus</taxon>
    </lineage>
</organism>
<dbReference type="Proteomes" id="UP001396334">
    <property type="component" value="Unassembled WGS sequence"/>
</dbReference>
<comment type="caution">
    <text evidence="1">The sequence shown here is derived from an EMBL/GenBank/DDBJ whole genome shotgun (WGS) entry which is preliminary data.</text>
</comment>
<dbReference type="EMBL" id="JBBPBN010000013">
    <property type="protein sequence ID" value="KAK9026614.1"/>
    <property type="molecule type" value="Genomic_DNA"/>
</dbReference>
<gene>
    <name evidence="1" type="ORF">V6N11_039449</name>
</gene>
<evidence type="ECO:0000313" key="2">
    <source>
        <dbReference type="Proteomes" id="UP001396334"/>
    </source>
</evidence>